<dbReference type="EMBL" id="CP010411">
    <property type="protein sequence ID" value="ALE08474.1"/>
    <property type="molecule type" value="Genomic_DNA"/>
</dbReference>
<dbReference type="AlphaFoldDB" id="A0A0M4MD21"/>
<proteinExistence type="predicted"/>
<reference evidence="1 2" key="1">
    <citation type="submission" date="2014-12" db="EMBL/GenBank/DDBJ databases">
        <title>Complete genome sequence of Bifidobacterium longum subsp. infantis BT1.</title>
        <authorList>
            <person name="Kim J.F."/>
            <person name="Kwak M.-J."/>
        </authorList>
    </citation>
    <scope>NUCLEOTIDE SEQUENCE [LARGE SCALE GENOMIC DNA]</scope>
    <source>
        <strain evidence="1 2">BT1</strain>
    </source>
</reference>
<name>A0A0M4MD21_BIFLI</name>
<evidence type="ECO:0000313" key="1">
    <source>
        <dbReference type="EMBL" id="ALE08474.1"/>
    </source>
</evidence>
<organism evidence="1 2">
    <name type="scientific">Bifidobacterium longum subsp. infantis</name>
    <dbReference type="NCBI Taxonomy" id="1682"/>
    <lineage>
        <taxon>Bacteria</taxon>
        <taxon>Bacillati</taxon>
        <taxon>Actinomycetota</taxon>
        <taxon>Actinomycetes</taxon>
        <taxon>Bifidobacteriales</taxon>
        <taxon>Bifidobacteriaceae</taxon>
        <taxon>Bifidobacterium</taxon>
    </lineage>
</organism>
<evidence type="ECO:0000313" key="2">
    <source>
        <dbReference type="Proteomes" id="UP000067206"/>
    </source>
</evidence>
<sequence>MVLCGHHASSLVMLCISWRSCYRSCYRGHNQARLAQILQSR</sequence>
<dbReference type="Proteomes" id="UP000067206">
    <property type="component" value="Chromosome"/>
</dbReference>
<accession>A0A0M4MD21</accession>
<protein>
    <submittedName>
        <fullName evidence="1">Uncharacterized protein</fullName>
    </submittedName>
</protein>
<gene>
    <name evidence="1" type="ORF">RY67_405</name>
</gene>